<dbReference type="Gene3D" id="2.60.40.10">
    <property type="entry name" value="Immunoglobulins"/>
    <property type="match status" value="1"/>
</dbReference>
<evidence type="ECO:0000256" key="4">
    <source>
        <dbReference type="SAM" id="SignalP"/>
    </source>
</evidence>
<accession>A0ABP5KBC3</accession>
<dbReference type="Gene3D" id="3.20.20.300">
    <property type="entry name" value="Glycoside hydrolase, family 3, N-terminal domain"/>
    <property type="match status" value="1"/>
</dbReference>
<evidence type="ECO:0000256" key="1">
    <source>
        <dbReference type="ARBA" id="ARBA00005336"/>
    </source>
</evidence>
<keyword evidence="7" id="KW-1185">Reference proteome</keyword>
<dbReference type="EMBL" id="BAAAMR010000010">
    <property type="protein sequence ID" value="GAA2127360.1"/>
    <property type="molecule type" value="Genomic_DNA"/>
</dbReference>
<comment type="caution">
    <text evidence="6">The sequence shown here is derived from an EMBL/GenBank/DDBJ whole genome shotgun (WGS) entry which is preliminary data.</text>
</comment>
<evidence type="ECO:0000313" key="6">
    <source>
        <dbReference type="EMBL" id="GAA2127360.1"/>
    </source>
</evidence>
<name>A0ABP5KBC3_9ACTN</name>
<keyword evidence="4" id="KW-0732">Signal</keyword>
<evidence type="ECO:0000256" key="2">
    <source>
        <dbReference type="ARBA" id="ARBA00022801"/>
    </source>
</evidence>
<protein>
    <submittedName>
        <fullName evidence="6">Glycoside hydrolase family 3 C-terminal domain-containing protein</fullName>
    </submittedName>
</protein>
<keyword evidence="2 6" id="KW-0378">Hydrolase</keyword>
<proteinExistence type="inferred from homology"/>
<dbReference type="PRINTS" id="PR00133">
    <property type="entry name" value="GLHYDRLASE3"/>
</dbReference>
<dbReference type="Pfam" id="PF14310">
    <property type="entry name" value="Fn3-like"/>
    <property type="match status" value="1"/>
</dbReference>
<dbReference type="InterPro" id="IPR001764">
    <property type="entry name" value="Glyco_hydro_3_N"/>
</dbReference>
<dbReference type="Gene3D" id="3.40.50.1700">
    <property type="entry name" value="Glycoside hydrolase family 3 C-terminal domain"/>
    <property type="match status" value="1"/>
</dbReference>
<dbReference type="InterPro" id="IPR026891">
    <property type="entry name" value="Fn3-like"/>
</dbReference>
<comment type="similarity">
    <text evidence="1">Belongs to the glycosyl hydrolase 3 family.</text>
</comment>
<evidence type="ECO:0000256" key="3">
    <source>
        <dbReference type="SAM" id="MobiDB-lite"/>
    </source>
</evidence>
<dbReference type="GO" id="GO:0016787">
    <property type="term" value="F:hydrolase activity"/>
    <property type="evidence" value="ECO:0007669"/>
    <property type="project" value="UniProtKB-KW"/>
</dbReference>
<feature type="region of interest" description="Disordered" evidence="3">
    <location>
        <begin position="37"/>
        <end position="56"/>
    </location>
</feature>
<feature type="signal peptide" evidence="4">
    <location>
        <begin position="1"/>
        <end position="35"/>
    </location>
</feature>
<dbReference type="Pfam" id="PF01915">
    <property type="entry name" value="Glyco_hydro_3_C"/>
    <property type="match status" value="1"/>
</dbReference>
<dbReference type="InterPro" id="IPR013783">
    <property type="entry name" value="Ig-like_fold"/>
</dbReference>
<evidence type="ECO:0000313" key="7">
    <source>
        <dbReference type="Proteomes" id="UP001501020"/>
    </source>
</evidence>
<dbReference type="InterPro" id="IPR036962">
    <property type="entry name" value="Glyco_hydro_3_N_sf"/>
</dbReference>
<dbReference type="SMART" id="SM01217">
    <property type="entry name" value="Fn3_like"/>
    <property type="match status" value="1"/>
</dbReference>
<dbReference type="InterPro" id="IPR017853">
    <property type="entry name" value="GH"/>
</dbReference>
<feature type="chain" id="PRO_5046179867" evidence="4">
    <location>
        <begin position="36"/>
        <end position="752"/>
    </location>
</feature>
<dbReference type="SUPFAM" id="SSF52279">
    <property type="entry name" value="Beta-D-glucan exohydrolase, C-terminal domain"/>
    <property type="match status" value="1"/>
</dbReference>
<dbReference type="PANTHER" id="PTHR42715:SF10">
    <property type="entry name" value="BETA-GLUCOSIDASE"/>
    <property type="match status" value="1"/>
</dbReference>
<dbReference type="InterPro" id="IPR050288">
    <property type="entry name" value="Cellulose_deg_GH3"/>
</dbReference>
<dbReference type="PANTHER" id="PTHR42715">
    <property type="entry name" value="BETA-GLUCOSIDASE"/>
    <property type="match status" value="1"/>
</dbReference>
<dbReference type="Proteomes" id="UP001501020">
    <property type="component" value="Unassembled WGS sequence"/>
</dbReference>
<evidence type="ECO:0000259" key="5">
    <source>
        <dbReference type="SMART" id="SM01217"/>
    </source>
</evidence>
<feature type="region of interest" description="Disordered" evidence="3">
    <location>
        <begin position="567"/>
        <end position="599"/>
    </location>
</feature>
<feature type="compositionally biased region" description="Polar residues" evidence="3">
    <location>
        <begin position="588"/>
        <end position="599"/>
    </location>
</feature>
<reference evidence="7" key="1">
    <citation type="journal article" date="2019" name="Int. J. Syst. Evol. Microbiol.">
        <title>The Global Catalogue of Microorganisms (GCM) 10K type strain sequencing project: providing services to taxonomists for standard genome sequencing and annotation.</title>
        <authorList>
            <consortium name="The Broad Institute Genomics Platform"/>
            <consortium name="The Broad Institute Genome Sequencing Center for Infectious Disease"/>
            <person name="Wu L."/>
            <person name="Ma J."/>
        </authorList>
    </citation>
    <scope>NUCLEOTIDE SEQUENCE [LARGE SCALE GENOMIC DNA]</scope>
    <source>
        <strain evidence="7">JCM 13850</strain>
    </source>
</reference>
<dbReference type="InterPro" id="IPR036881">
    <property type="entry name" value="Glyco_hydro_3_C_sf"/>
</dbReference>
<organism evidence="6 7">
    <name type="scientific">Actinomadura napierensis</name>
    <dbReference type="NCBI Taxonomy" id="267854"/>
    <lineage>
        <taxon>Bacteria</taxon>
        <taxon>Bacillati</taxon>
        <taxon>Actinomycetota</taxon>
        <taxon>Actinomycetes</taxon>
        <taxon>Streptosporangiales</taxon>
        <taxon>Thermomonosporaceae</taxon>
        <taxon>Actinomadura</taxon>
    </lineage>
</organism>
<dbReference type="SUPFAM" id="SSF51445">
    <property type="entry name" value="(Trans)glycosidases"/>
    <property type="match status" value="1"/>
</dbReference>
<gene>
    <name evidence="6" type="ORF">GCM10009727_17090</name>
</gene>
<feature type="domain" description="Fibronectin type III-like" evidence="5">
    <location>
        <begin position="668"/>
        <end position="741"/>
    </location>
</feature>
<sequence length="752" mass="79061">MHPSSSRMRRPSRPGKAPFRAVTVLVAATALAAVAAPTSPAAAAQTGRPSLAECPWMDAGKTAGQRARLLLDASTLGQKIRWLDEQAATQPGQTAFDGVTYPAQLPCTPVITYTDGPDGVRGSTGVTAFPAPIALASTWNDRLARTKAAAQAEEAFDKGKAVVLAPGISGGRTPLAGRTSEYLGEDPLLSGNLAAQGIQGLQKGDPAKPTMAVLKHYVGNEQETDRTLSSSNIDERTRKQIYDLPFEIAVRNARPGGVMCSYNQINGTYACENDLLKDVLKNTLGFDGYVVSDFRAVHSTAPSLNAGLDQELNKPNYYSPDNITTAINDGKITAARVDQAAFRVVRSYIQAGLFDHPVPTDPAADVSTAAHKAVSLAVATKGSVLLKNQNSILPLASKALKIAVIGPTASTTATDGVSAATACASQFMGAPSVDCPKPVAALDAITARAAANGGTVTFDNGKDPAAAAAAAKAADLAIVLGYYTEGEFADRPNLNLDGNGDALISAVADANPATIAVLQTGGPVLMPWRDKVKGILETWYAGDQQGTAIARLLWGDDNPSGRLPMTFPKSQADLPTRTPAQYPGTFADGSTTRPPDDQTSIRQVDYTEGLKVGYRWYDGRHIAPLYPFGYGLSYTSYRYRNLRVTKAGANTYNVTFTIGNTGARAGTETGQVYLTLPASAGEPGKRLVGYAQAALKPGQTRVMTVRLKADGPAHPLSYWSASAHAWTTPPGTYTVQVGGSSRDLPLTTTFTR</sequence>
<dbReference type="Pfam" id="PF00933">
    <property type="entry name" value="Glyco_hydro_3"/>
    <property type="match status" value="1"/>
</dbReference>
<dbReference type="InterPro" id="IPR002772">
    <property type="entry name" value="Glyco_hydro_3_C"/>
</dbReference>